<dbReference type="PANTHER" id="PTHR35399:SF2">
    <property type="entry name" value="DUF839 DOMAIN-CONTAINING PROTEIN"/>
    <property type="match status" value="1"/>
</dbReference>
<evidence type="ECO:0000313" key="1">
    <source>
        <dbReference type="EMBL" id="RLP80502.1"/>
    </source>
</evidence>
<name>A0A3L7AM54_9HYPH</name>
<comment type="caution">
    <text evidence="1">The sequence shown here is derived from an EMBL/GenBank/DDBJ whole genome shotgun (WGS) entry which is preliminary data.</text>
</comment>
<dbReference type="PANTHER" id="PTHR35399">
    <property type="entry name" value="SLR8030 PROTEIN"/>
    <property type="match status" value="1"/>
</dbReference>
<sequence>MDHSKPAFFLPTARAREAGDDVAASPAGAPTFGDVVAARFGRRDLLKGLLGVAAISATVSPLALAAAGRAEAADELARFPFPELTAAPDETIHVAEGHLAKVLIAWGDPVLPGAPAFDPKAQTAAAQAQQFGYNNDFIGFIPLPAAADGAPRGLLVVNHEYTNEELMFPGMVPQTPKNGFALMARELVDIEMAAHGGTVIEIRRSPDGWHVVPGSAYARRITAETPMALTGPAAGDARLRTGADPDGRNVKGMLNNCAGGITPWGTWLTCEENFNYYFSGTREGLADPEALKRFGLPGNAFAWGRHHERFDMQKEPNEANRFGWVVEIDPFDPASTPKKRTAMGRFKHEGAAGIVNADGRYVIYQGDDQKMEHVYRFVTDARVDQANPAANRDILDAGTLAVAVFNADGTGEWRPLVQGEGPLTAEKGFASQADVVVHARLASSLLGATKMDRPEDVEVNPVTGKVYVMLTANDTRTEAEVDGANPRAKNVFGHIVEITPKDGDHAGRAFAWEVLVRCGDPRIAEVGATFSPATSAHGWFANPDNCAVDHAGRLWVATDGNSRAATGRTDGVWGVETEGPGRGTAKRFFSVPIGAEMCGPYFTPDDTTFFVAVQHPGESEDGRVSTFDDPSTRWPDFADGMPPRPAVVAITRIGGGKVGT</sequence>
<dbReference type="Pfam" id="PF05787">
    <property type="entry name" value="PhoX"/>
    <property type="match status" value="1"/>
</dbReference>
<dbReference type="RefSeq" id="WP_121622296.1">
    <property type="nucleotide sequence ID" value="NZ_JACIIW010000006.1"/>
</dbReference>
<dbReference type="PROSITE" id="PS51318">
    <property type="entry name" value="TAT"/>
    <property type="match status" value="1"/>
</dbReference>
<dbReference type="Proteomes" id="UP000269692">
    <property type="component" value="Unassembled WGS sequence"/>
</dbReference>
<dbReference type="SUPFAM" id="SSF63829">
    <property type="entry name" value="Calcium-dependent phosphotriesterase"/>
    <property type="match status" value="1"/>
</dbReference>
<dbReference type="AlphaFoldDB" id="A0A3L7AM54"/>
<organism evidence="1 2">
    <name type="scientific">Xanthobacter tagetidis</name>
    <dbReference type="NCBI Taxonomy" id="60216"/>
    <lineage>
        <taxon>Bacteria</taxon>
        <taxon>Pseudomonadati</taxon>
        <taxon>Pseudomonadota</taxon>
        <taxon>Alphaproteobacteria</taxon>
        <taxon>Hyphomicrobiales</taxon>
        <taxon>Xanthobacteraceae</taxon>
        <taxon>Xanthobacter</taxon>
    </lineage>
</organism>
<dbReference type="InterPro" id="IPR008557">
    <property type="entry name" value="PhoX"/>
</dbReference>
<keyword evidence="2" id="KW-1185">Reference proteome</keyword>
<reference evidence="1 2" key="1">
    <citation type="submission" date="2018-10" db="EMBL/GenBank/DDBJ databases">
        <title>Xanthobacter tagetidis genome sequencing and assembly.</title>
        <authorList>
            <person name="Maclea K.S."/>
            <person name="Goen A.E."/>
            <person name="Fatima S.A."/>
        </authorList>
    </citation>
    <scope>NUCLEOTIDE SEQUENCE [LARGE SCALE GENOMIC DNA]</scope>
    <source>
        <strain evidence="1 2">ATCC 700314</strain>
    </source>
</reference>
<dbReference type="EMBL" id="RCTF01000003">
    <property type="protein sequence ID" value="RLP80502.1"/>
    <property type="molecule type" value="Genomic_DNA"/>
</dbReference>
<protein>
    <submittedName>
        <fullName evidence="1">PhoX family phosphatase</fullName>
    </submittedName>
</protein>
<evidence type="ECO:0000313" key="2">
    <source>
        <dbReference type="Proteomes" id="UP000269692"/>
    </source>
</evidence>
<dbReference type="InterPro" id="IPR006311">
    <property type="entry name" value="TAT_signal"/>
</dbReference>
<accession>A0A3L7AM54</accession>
<proteinExistence type="predicted"/>
<gene>
    <name evidence="1" type="ORF">D9R14_05460</name>
</gene>
<dbReference type="OrthoDB" id="9801383at2"/>